<protein>
    <submittedName>
        <fullName evidence="1">Uncharacterized protein</fullName>
    </submittedName>
</protein>
<evidence type="ECO:0000313" key="1">
    <source>
        <dbReference type="EMBL" id="EMI52024.1"/>
    </source>
</evidence>
<proteinExistence type="predicted"/>
<evidence type="ECO:0000313" key="2">
    <source>
        <dbReference type="Proteomes" id="UP000011885"/>
    </source>
</evidence>
<sequence>MFLVSNIEGGVMNVISKLLCQIACFTVIASSTAFVGCGADEGSKMIQPEMSAEEIQAKADSKSDEVVDPT</sequence>
<keyword evidence="2" id="KW-1185">Reference proteome</keyword>
<dbReference type="AlphaFoldDB" id="M5TSI6"/>
<comment type="caution">
    <text evidence="1">The sequence shown here is derived from an EMBL/GenBank/DDBJ whole genome shotgun (WGS) entry which is preliminary data.</text>
</comment>
<organism evidence="1 2">
    <name type="scientific">Rhodopirellula sallentina SM41</name>
    <dbReference type="NCBI Taxonomy" id="1263870"/>
    <lineage>
        <taxon>Bacteria</taxon>
        <taxon>Pseudomonadati</taxon>
        <taxon>Planctomycetota</taxon>
        <taxon>Planctomycetia</taxon>
        <taxon>Pirellulales</taxon>
        <taxon>Pirellulaceae</taxon>
        <taxon>Rhodopirellula</taxon>
    </lineage>
</organism>
<dbReference type="EMBL" id="ANOH01000455">
    <property type="protein sequence ID" value="EMI52024.1"/>
    <property type="molecule type" value="Genomic_DNA"/>
</dbReference>
<dbReference type="PATRIC" id="fig|1263870.3.peg.6924"/>
<accession>M5TSI6</accession>
<name>M5TSI6_9BACT</name>
<gene>
    <name evidence="1" type="ORF">RSSM_06535</name>
</gene>
<dbReference type="Proteomes" id="UP000011885">
    <property type="component" value="Unassembled WGS sequence"/>
</dbReference>
<reference evidence="1 2" key="1">
    <citation type="journal article" date="2013" name="Mar. Genomics">
        <title>Expression of sulfatases in Rhodopirellula baltica and the diversity of sulfatases in the genus Rhodopirellula.</title>
        <authorList>
            <person name="Wegner C.E."/>
            <person name="Richter-Heitmann T."/>
            <person name="Klindworth A."/>
            <person name="Klockow C."/>
            <person name="Richter M."/>
            <person name="Achstetter T."/>
            <person name="Glockner F.O."/>
            <person name="Harder J."/>
        </authorList>
    </citation>
    <scope>NUCLEOTIDE SEQUENCE [LARGE SCALE GENOMIC DNA]</scope>
    <source>
        <strain evidence="1 2">SM41</strain>
    </source>
</reference>